<dbReference type="CDD" id="cd22160">
    <property type="entry name" value="F-box_AtFBL13-like"/>
    <property type="match status" value="1"/>
</dbReference>
<accession>A0A072TXK2</accession>
<feature type="domain" description="F-box" evidence="1">
    <location>
        <begin position="93"/>
        <end position="146"/>
    </location>
</feature>
<dbReference type="InterPro" id="IPR036047">
    <property type="entry name" value="F-box-like_dom_sf"/>
</dbReference>
<dbReference type="Pfam" id="PF00646">
    <property type="entry name" value="F-box"/>
    <property type="match status" value="1"/>
</dbReference>
<reference evidence="3" key="3">
    <citation type="submission" date="2015-04" db="UniProtKB">
        <authorList>
            <consortium name="EnsemblPlants"/>
        </authorList>
    </citation>
    <scope>IDENTIFICATION</scope>
    <source>
        <strain evidence="3">cv. Jemalong A17</strain>
    </source>
</reference>
<dbReference type="InterPro" id="IPR001810">
    <property type="entry name" value="F-box_dom"/>
</dbReference>
<dbReference type="PROSITE" id="PS50181">
    <property type="entry name" value="FBOX"/>
    <property type="match status" value="1"/>
</dbReference>
<dbReference type="SUPFAM" id="SSF81383">
    <property type="entry name" value="F-box domain"/>
    <property type="match status" value="1"/>
</dbReference>
<organism evidence="2 4">
    <name type="scientific">Medicago truncatula</name>
    <name type="common">Barrel medic</name>
    <name type="synonym">Medicago tribuloides</name>
    <dbReference type="NCBI Taxonomy" id="3880"/>
    <lineage>
        <taxon>Eukaryota</taxon>
        <taxon>Viridiplantae</taxon>
        <taxon>Streptophyta</taxon>
        <taxon>Embryophyta</taxon>
        <taxon>Tracheophyta</taxon>
        <taxon>Spermatophyta</taxon>
        <taxon>Magnoliopsida</taxon>
        <taxon>eudicotyledons</taxon>
        <taxon>Gunneridae</taxon>
        <taxon>Pentapetalae</taxon>
        <taxon>rosids</taxon>
        <taxon>fabids</taxon>
        <taxon>Fabales</taxon>
        <taxon>Fabaceae</taxon>
        <taxon>Papilionoideae</taxon>
        <taxon>50 kb inversion clade</taxon>
        <taxon>NPAAA clade</taxon>
        <taxon>Hologalegina</taxon>
        <taxon>IRL clade</taxon>
        <taxon>Trifolieae</taxon>
        <taxon>Medicago</taxon>
    </lineage>
</organism>
<reference evidence="2 4" key="2">
    <citation type="journal article" date="2014" name="BMC Genomics">
        <title>An improved genome release (version Mt4.0) for the model legume Medicago truncatula.</title>
        <authorList>
            <person name="Tang H."/>
            <person name="Krishnakumar V."/>
            <person name="Bidwell S."/>
            <person name="Rosen B."/>
            <person name="Chan A."/>
            <person name="Zhou S."/>
            <person name="Gentzbittel L."/>
            <person name="Childs K.L."/>
            <person name="Yandell M."/>
            <person name="Gundlach H."/>
            <person name="Mayer K.F."/>
            <person name="Schwartz D.C."/>
            <person name="Town C.D."/>
        </authorList>
    </citation>
    <scope>GENOME REANNOTATION</scope>
    <source>
        <strain evidence="2">A17</strain>
        <strain evidence="3 4">cv. Jemalong A17</strain>
    </source>
</reference>
<dbReference type="InterPro" id="IPR055294">
    <property type="entry name" value="FBL60-like"/>
</dbReference>
<dbReference type="Proteomes" id="UP000002051">
    <property type="component" value="Unassembled WGS sequence"/>
</dbReference>
<gene>
    <name evidence="2" type="ordered locus">MTR_7g033940</name>
</gene>
<keyword evidence="4" id="KW-1185">Reference proteome</keyword>
<sequence>MPLLFSSGNQQQLEETSNQLLYSFGVKMSNPAVVFSFPSTSNTVDNDAGVIKKCDVYGSHDLIPLVYFLSKTHLIGKHKRLYDEIFLFEKDFVAGISALPDSVICHILSFLPTKQSAATSILSKRWNPLWHSVFTLNFDDQSFTDFHAFRLFVYSVMLIRDPTLPIRLFHLKCGTSPGCYPHDINRFVPVAVKKGIENLILDFTGASHDFLIRLGLTFSYKC</sequence>
<evidence type="ECO:0000313" key="2">
    <source>
        <dbReference type="EMBL" id="KEH22172.1"/>
    </source>
</evidence>
<dbReference type="SMART" id="SM00256">
    <property type="entry name" value="FBOX"/>
    <property type="match status" value="1"/>
</dbReference>
<dbReference type="HOGENOM" id="CLU_1247004_0_0_1"/>
<protein>
    <submittedName>
        <fullName evidence="2">F-box/RNI superfamily protein, putative</fullName>
    </submittedName>
</protein>
<dbReference type="AlphaFoldDB" id="A0A072TXK2"/>
<dbReference type="PANTHER" id="PTHR31293:SF16">
    <property type="entry name" value="RNI-LIKE SUPERFAMILY PROTEIN"/>
    <property type="match status" value="1"/>
</dbReference>
<evidence type="ECO:0000259" key="1">
    <source>
        <dbReference type="PROSITE" id="PS50181"/>
    </source>
</evidence>
<dbReference type="EnsemblPlants" id="KEH22172">
    <property type="protein sequence ID" value="KEH22172"/>
    <property type="gene ID" value="MTR_7g033940"/>
</dbReference>
<dbReference type="STRING" id="3880.A0A072TXK2"/>
<dbReference type="Gene3D" id="1.20.1280.50">
    <property type="match status" value="1"/>
</dbReference>
<dbReference type="InterPro" id="IPR053781">
    <property type="entry name" value="F-box_AtFBL13-like"/>
</dbReference>
<dbReference type="PANTHER" id="PTHR31293">
    <property type="entry name" value="RNI-LIKE SUPERFAMILY PROTEIN"/>
    <property type="match status" value="1"/>
</dbReference>
<name>A0A072TXK2_MEDTR</name>
<evidence type="ECO:0000313" key="4">
    <source>
        <dbReference type="Proteomes" id="UP000002051"/>
    </source>
</evidence>
<dbReference type="EMBL" id="CM001223">
    <property type="protein sequence ID" value="KEH22172.1"/>
    <property type="molecule type" value="Genomic_DNA"/>
</dbReference>
<evidence type="ECO:0000313" key="3">
    <source>
        <dbReference type="EnsemblPlants" id="KEH22172"/>
    </source>
</evidence>
<reference evidence="2 4" key="1">
    <citation type="journal article" date="2011" name="Nature">
        <title>The Medicago genome provides insight into the evolution of rhizobial symbioses.</title>
        <authorList>
            <person name="Young N.D."/>
            <person name="Debelle F."/>
            <person name="Oldroyd G.E."/>
            <person name="Geurts R."/>
            <person name="Cannon S.B."/>
            <person name="Udvardi M.K."/>
            <person name="Benedito V.A."/>
            <person name="Mayer K.F."/>
            <person name="Gouzy J."/>
            <person name="Schoof H."/>
            <person name="Van de Peer Y."/>
            <person name="Proost S."/>
            <person name="Cook D.R."/>
            <person name="Meyers B.C."/>
            <person name="Spannagl M."/>
            <person name="Cheung F."/>
            <person name="De Mita S."/>
            <person name="Krishnakumar V."/>
            <person name="Gundlach H."/>
            <person name="Zhou S."/>
            <person name="Mudge J."/>
            <person name="Bharti A.K."/>
            <person name="Murray J.D."/>
            <person name="Naoumkina M.A."/>
            <person name="Rosen B."/>
            <person name="Silverstein K.A."/>
            <person name="Tang H."/>
            <person name="Rombauts S."/>
            <person name="Zhao P.X."/>
            <person name="Zhou P."/>
            <person name="Barbe V."/>
            <person name="Bardou P."/>
            <person name="Bechner M."/>
            <person name="Bellec A."/>
            <person name="Berger A."/>
            <person name="Berges H."/>
            <person name="Bidwell S."/>
            <person name="Bisseling T."/>
            <person name="Choisne N."/>
            <person name="Couloux A."/>
            <person name="Denny R."/>
            <person name="Deshpande S."/>
            <person name="Dai X."/>
            <person name="Doyle J.J."/>
            <person name="Dudez A.M."/>
            <person name="Farmer A.D."/>
            <person name="Fouteau S."/>
            <person name="Franken C."/>
            <person name="Gibelin C."/>
            <person name="Gish J."/>
            <person name="Goldstein S."/>
            <person name="Gonzalez A.J."/>
            <person name="Green P.J."/>
            <person name="Hallab A."/>
            <person name="Hartog M."/>
            <person name="Hua A."/>
            <person name="Humphray S.J."/>
            <person name="Jeong D.H."/>
            <person name="Jing Y."/>
            <person name="Jocker A."/>
            <person name="Kenton S.M."/>
            <person name="Kim D.J."/>
            <person name="Klee K."/>
            <person name="Lai H."/>
            <person name="Lang C."/>
            <person name="Lin S."/>
            <person name="Macmil S.L."/>
            <person name="Magdelenat G."/>
            <person name="Matthews L."/>
            <person name="McCorrison J."/>
            <person name="Monaghan E.L."/>
            <person name="Mun J.H."/>
            <person name="Najar F.Z."/>
            <person name="Nicholson C."/>
            <person name="Noirot C."/>
            <person name="O'Bleness M."/>
            <person name="Paule C.R."/>
            <person name="Poulain J."/>
            <person name="Prion F."/>
            <person name="Qin B."/>
            <person name="Qu C."/>
            <person name="Retzel E.F."/>
            <person name="Riddle C."/>
            <person name="Sallet E."/>
            <person name="Samain S."/>
            <person name="Samson N."/>
            <person name="Sanders I."/>
            <person name="Saurat O."/>
            <person name="Scarpelli C."/>
            <person name="Schiex T."/>
            <person name="Segurens B."/>
            <person name="Severin A.J."/>
            <person name="Sherrier D.J."/>
            <person name="Shi R."/>
            <person name="Sims S."/>
            <person name="Singer S.R."/>
            <person name="Sinharoy S."/>
            <person name="Sterck L."/>
            <person name="Viollet A."/>
            <person name="Wang B.B."/>
            <person name="Wang K."/>
            <person name="Wang M."/>
            <person name="Wang X."/>
            <person name="Warfsmann J."/>
            <person name="Weissenbach J."/>
            <person name="White D.D."/>
            <person name="White J.D."/>
            <person name="Wiley G.B."/>
            <person name="Wincker P."/>
            <person name="Xing Y."/>
            <person name="Yang L."/>
            <person name="Yao Z."/>
            <person name="Ying F."/>
            <person name="Zhai J."/>
            <person name="Zhou L."/>
            <person name="Zuber A."/>
            <person name="Denarie J."/>
            <person name="Dixon R.A."/>
            <person name="May G.D."/>
            <person name="Schwartz D.C."/>
            <person name="Rogers J."/>
            <person name="Quetier F."/>
            <person name="Town C.D."/>
            <person name="Roe B.A."/>
        </authorList>
    </citation>
    <scope>NUCLEOTIDE SEQUENCE [LARGE SCALE GENOMIC DNA]</scope>
    <source>
        <strain evidence="2">A17</strain>
        <strain evidence="3 4">cv. Jemalong A17</strain>
    </source>
</reference>
<proteinExistence type="predicted"/>